<dbReference type="RefSeq" id="WP_183922162.1">
    <property type="nucleotide sequence ID" value="NZ_JACIGM010000001.1"/>
</dbReference>
<evidence type="ECO:0000313" key="2">
    <source>
        <dbReference type="Proteomes" id="UP000533641"/>
    </source>
</evidence>
<proteinExistence type="predicted"/>
<dbReference type="AlphaFoldDB" id="A0A7W6RH15"/>
<protein>
    <submittedName>
        <fullName evidence="1">Uncharacterized protein</fullName>
    </submittedName>
</protein>
<dbReference type="Proteomes" id="UP000533641">
    <property type="component" value="Unassembled WGS sequence"/>
</dbReference>
<accession>A0A7W6RH15</accession>
<organism evidence="1 2">
    <name type="scientific">Rhizobium mongolense</name>
    <dbReference type="NCBI Taxonomy" id="57676"/>
    <lineage>
        <taxon>Bacteria</taxon>
        <taxon>Pseudomonadati</taxon>
        <taxon>Pseudomonadota</taxon>
        <taxon>Alphaproteobacteria</taxon>
        <taxon>Hyphomicrobiales</taxon>
        <taxon>Rhizobiaceae</taxon>
        <taxon>Rhizobium/Agrobacterium group</taxon>
        <taxon>Rhizobium</taxon>
    </lineage>
</organism>
<gene>
    <name evidence="1" type="ORF">GGE12_000079</name>
</gene>
<reference evidence="1 2" key="1">
    <citation type="submission" date="2020-08" db="EMBL/GenBank/DDBJ databases">
        <title>Genomic Encyclopedia of Type Strains, Phase IV (KMG-V): Genome sequencing to study the core and pangenomes of soil and plant-associated prokaryotes.</title>
        <authorList>
            <person name="Whitman W."/>
        </authorList>
    </citation>
    <scope>NUCLEOTIDE SEQUENCE [LARGE SCALE GENOMIC DNA]</scope>
    <source>
        <strain evidence="1 2">SEMIA 402</strain>
    </source>
</reference>
<comment type="caution">
    <text evidence="1">The sequence shown here is derived from an EMBL/GenBank/DDBJ whole genome shotgun (WGS) entry which is preliminary data.</text>
</comment>
<dbReference type="EMBL" id="JACIGM010000001">
    <property type="protein sequence ID" value="MBB4272337.1"/>
    <property type="molecule type" value="Genomic_DNA"/>
</dbReference>
<evidence type="ECO:0000313" key="1">
    <source>
        <dbReference type="EMBL" id="MBB4272337.1"/>
    </source>
</evidence>
<sequence>MNTTDIELTDLARGLLMACLEDIANTTFPAAEIANRLDGHFDRYLVKAANIEQSGRSAAGDRKAFDVARAFAREILRISRSESNVAAKAA</sequence>
<name>A0A7W6RH15_9HYPH</name>